<feature type="transmembrane region" description="Helical" evidence="12">
    <location>
        <begin position="136"/>
        <end position="156"/>
    </location>
</feature>
<protein>
    <recommendedName>
        <fullName evidence="3">Translocation protein SEC62</fullName>
    </recommendedName>
</protein>
<keyword evidence="9" id="KW-0811">Translocation</keyword>
<accession>A0A8H3TV08</accession>
<dbReference type="AlphaFoldDB" id="A0A8H3TV08"/>
<evidence type="ECO:0000313" key="13">
    <source>
        <dbReference type="EMBL" id="GHJ87584.1"/>
    </source>
</evidence>
<evidence type="ECO:0000256" key="11">
    <source>
        <dbReference type="SAM" id="MobiDB-lite"/>
    </source>
</evidence>
<keyword evidence="14" id="KW-1185">Reference proteome</keyword>
<dbReference type="PANTHER" id="PTHR12443:SF9">
    <property type="entry name" value="TRANSLOCATION PROTEIN SEC62"/>
    <property type="match status" value="1"/>
</dbReference>
<organism evidence="13 14">
    <name type="scientific">Naganishia liquefaciens</name>
    <dbReference type="NCBI Taxonomy" id="104408"/>
    <lineage>
        <taxon>Eukaryota</taxon>
        <taxon>Fungi</taxon>
        <taxon>Dikarya</taxon>
        <taxon>Basidiomycota</taxon>
        <taxon>Agaricomycotina</taxon>
        <taxon>Tremellomycetes</taxon>
        <taxon>Filobasidiales</taxon>
        <taxon>Filobasidiaceae</taxon>
        <taxon>Naganishia</taxon>
    </lineage>
</organism>
<feature type="region of interest" description="Disordered" evidence="11">
    <location>
        <begin position="225"/>
        <end position="249"/>
    </location>
</feature>
<reference evidence="13" key="1">
    <citation type="submission" date="2020-07" db="EMBL/GenBank/DDBJ databases">
        <title>Draft Genome Sequence of a Deep-Sea Yeast, Naganishia (Cryptococcus) liquefaciens strain N6.</title>
        <authorList>
            <person name="Han Y.W."/>
            <person name="Kajitani R."/>
            <person name="Morimoto H."/>
            <person name="Parhat M."/>
            <person name="Tsubouchi H."/>
            <person name="Bakenova O."/>
            <person name="Ogata M."/>
            <person name="Argunhan B."/>
            <person name="Aoki R."/>
            <person name="Kajiwara S."/>
            <person name="Itoh T."/>
            <person name="Iwasaki H."/>
        </authorList>
    </citation>
    <scope>NUCLEOTIDE SEQUENCE</scope>
    <source>
        <strain evidence="13">N6</strain>
    </source>
</reference>
<proteinExistence type="inferred from homology"/>
<evidence type="ECO:0000256" key="8">
    <source>
        <dbReference type="ARBA" id="ARBA00022989"/>
    </source>
</evidence>
<dbReference type="GO" id="GO:0005789">
    <property type="term" value="C:endoplasmic reticulum membrane"/>
    <property type="evidence" value="ECO:0007669"/>
    <property type="project" value="UniProtKB-SubCell"/>
</dbReference>
<dbReference type="Proteomes" id="UP000620104">
    <property type="component" value="Unassembled WGS sequence"/>
</dbReference>
<dbReference type="EMBL" id="BLZA01000023">
    <property type="protein sequence ID" value="GHJ87584.1"/>
    <property type="molecule type" value="Genomic_DNA"/>
</dbReference>
<dbReference type="InterPro" id="IPR011553">
    <property type="entry name" value="Sec62_asco"/>
</dbReference>
<dbReference type="Pfam" id="PF03839">
    <property type="entry name" value="Sec62"/>
    <property type="match status" value="1"/>
</dbReference>
<evidence type="ECO:0000313" key="14">
    <source>
        <dbReference type="Proteomes" id="UP000620104"/>
    </source>
</evidence>
<feature type="region of interest" description="Disordered" evidence="11">
    <location>
        <begin position="272"/>
        <end position="312"/>
    </location>
</feature>
<dbReference type="OrthoDB" id="200187at2759"/>
<dbReference type="NCBIfam" id="TIGR00869">
    <property type="entry name" value="sec62"/>
    <property type="match status" value="1"/>
</dbReference>
<evidence type="ECO:0000256" key="3">
    <source>
        <dbReference type="ARBA" id="ARBA00021257"/>
    </source>
</evidence>
<evidence type="ECO:0000256" key="12">
    <source>
        <dbReference type="SAM" id="Phobius"/>
    </source>
</evidence>
<keyword evidence="10 12" id="KW-0472">Membrane</keyword>
<name>A0A8H3TV08_9TREE</name>
<feature type="transmembrane region" description="Helical" evidence="12">
    <location>
        <begin position="162"/>
        <end position="187"/>
    </location>
</feature>
<evidence type="ECO:0000256" key="10">
    <source>
        <dbReference type="ARBA" id="ARBA00023136"/>
    </source>
</evidence>
<comment type="caution">
    <text evidence="13">The sequence shown here is derived from an EMBL/GenBank/DDBJ whole genome shotgun (WGS) entry which is preliminary data.</text>
</comment>
<keyword evidence="8 12" id="KW-1133">Transmembrane helix</keyword>
<keyword evidence="5 12" id="KW-0812">Transmembrane</keyword>
<keyword evidence="6" id="KW-0256">Endoplasmic reticulum</keyword>
<dbReference type="GO" id="GO:0031204">
    <property type="term" value="P:post-translational protein targeting to membrane, translocation"/>
    <property type="evidence" value="ECO:0007669"/>
    <property type="project" value="TreeGrafter"/>
</dbReference>
<evidence type="ECO:0000256" key="2">
    <source>
        <dbReference type="ARBA" id="ARBA00010604"/>
    </source>
</evidence>
<evidence type="ECO:0000256" key="5">
    <source>
        <dbReference type="ARBA" id="ARBA00022692"/>
    </source>
</evidence>
<comment type="subcellular location">
    <subcellularLocation>
        <location evidence="1">Endoplasmic reticulum membrane</location>
        <topology evidence="1">Multi-pass membrane protein</topology>
    </subcellularLocation>
</comment>
<sequence length="326" mass="34736">MNAENAVSLGEAQNRAPPELRAVANFLRGKNGPKVRRGVLNGSRSDYFKGKSAIKSLMSPAYKKVKSAPKVETEEEATAVLLKVLPHAFFLRVERPAQNPPTPSGQPKPLAIAPQQNFDPAAYYVWFIASSPLSTYIGSAAMVAVILAGVMFPLWPPIMRQGVSYLSMGVLGLIGLFIGVAVVRLILWMLTSLVLRKGIWWFPNLFEDVGFVDSFIPFWGWDEPAQPASGSKSKSRSSKEKRSSKAKVPASAAEIGTAAQALAAEASAALTGASTPASGEEDSATKGLGDAPSTAAKIQPQAAAMEAGGDVNMRKRQMAYVEDADE</sequence>
<keyword evidence="7" id="KW-0653">Protein transport</keyword>
<comment type="similarity">
    <text evidence="2">Belongs to the SEC62 family.</text>
</comment>
<gene>
    <name evidence="13" type="ORF">NliqN6_3986</name>
</gene>
<dbReference type="InterPro" id="IPR004728">
    <property type="entry name" value="Sec62"/>
</dbReference>
<evidence type="ECO:0000256" key="4">
    <source>
        <dbReference type="ARBA" id="ARBA00022448"/>
    </source>
</evidence>
<dbReference type="PANTHER" id="PTHR12443">
    <property type="entry name" value="TRANSLOCATION PROTEIN SEC62"/>
    <property type="match status" value="1"/>
</dbReference>
<keyword evidence="4" id="KW-0813">Transport</keyword>
<evidence type="ECO:0000256" key="1">
    <source>
        <dbReference type="ARBA" id="ARBA00004477"/>
    </source>
</evidence>
<evidence type="ECO:0000256" key="6">
    <source>
        <dbReference type="ARBA" id="ARBA00022824"/>
    </source>
</evidence>
<evidence type="ECO:0000256" key="7">
    <source>
        <dbReference type="ARBA" id="ARBA00022927"/>
    </source>
</evidence>
<evidence type="ECO:0000256" key="9">
    <source>
        <dbReference type="ARBA" id="ARBA00023010"/>
    </source>
</evidence>